<dbReference type="SUPFAM" id="SSF51126">
    <property type="entry name" value="Pectin lyase-like"/>
    <property type="match status" value="1"/>
</dbReference>
<keyword evidence="1" id="KW-0732">Signal</keyword>
<dbReference type="InterPro" id="IPR039448">
    <property type="entry name" value="Beta_helix"/>
</dbReference>
<accession>A0A6C2UHE6</accession>
<dbReference type="Pfam" id="PF13229">
    <property type="entry name" value="Beta_helix"/>
    <property type="match status" value="1"/>
</dbReference>
<dbReference type="InterPro" id="IPR011050">
    <property type="entry name" value="Pectin_lyase_fold/virulence"/>
</dbReference>
<dbReference type="PANTHER" id="PTHR36453:SF1">
    <property type="entry name" value="RIGHT HANDED BETA HELIX DOMAIN-CONTAINING PROTEIN"/>
    <property type="match status" value="1"/>
</dbReference>
<organism evidence="3 4">
    <name type="scientific">Pontiella sulfatireligans</name>
    <dbReference type="NCBI Taxonomy" id="2750658"/>
    <lineage>
        <taxon>Bacteria</taxon>
        <taxon>Pseudomonadati</taxon>
        <taxon>Kiritimatiellota</taxon>
        <taxon>Kiritimatiellia</taxon>
        <taxon>Kiritimatiellales</taxon>
        <taxon>Pontiellaceae</taxon>
        <taxon>Pontiella</taxon>
    </lineage>
</organism>
<feature type="signal peptide" evidence="1">
    <location>
        <begin position="1"/>
        <end position="25"/>
    </location>
</feature>
<dbReference type="Proteomes" id="UP000346198">
    <property type="component" value="Unassembled WGS sequence"/>
</dbReference>
<evidence type="ECO:0000313" key="3">
    <source>
        <dbReference type="EMBL" id="VGO19615.1"/>
    </source>
</evidence>
<feature type="chain" id="PRO_5025434676" description="Right handed beta helix domain-containing protein" evidence="1">
    <location>
        <begin position="26"/>
        <end position="1305"/>
    </location>
</feature>
<dbReference type="PANTHER" id="PTHR36453">
    <property type="entry name" value="SECRETED PROTEIN-RELATED"/>
    <property type="match status" value="1"/>
</dbReference>
<sequence>MEMTIKRFPGKVLVVSMAAAVSVQAADYFVATDGSNAAAGTHGAPFATIQHGADQLAAGDTLTIRGGRYHEAVSVSGLSGVGTTWSGGTGWSEDWTLGADTSSAESAGNTVAKMVKDGSITRTLDSAVSGGTLSFKWDVDSLDNSSEIAYAEVYDGTWHPVWSVDNLANEGNSGGNPDNLQSTNISLAAYGTVTQVQFRLSASGAADYFFVDDIAVGAATDDFEGTLPPIIIRNYNNETVTLDGSVDIDSIATNGWTHYRDGIFQRSVTQDVWQLFLDDKMVDVGRWPDASFEDGSIWSRDDSMDVWSYGTSNGNGTATFDSLTNFPASGRADFLEGVAVLNYHHWLTAAKDMLSIDWETGTIGLEDTFATKSDLAGYVLGLGCIDRDNEWWFDDATQSIYYRAPGAVDPSTFAGSLSGRVLDYAITFDNVSNVQLQGINFFSGSAAVKSSCDGVVIDSCHFKYPNEYKFMLEVLDTTDPKNYLDPAVNNVCFVIDGTNCVLENSVFEYSNTHIVLSGSDMRVENNLFHDVEWDVVSTGGSGSVNLGERMQFLRNRVYRCGNSEGVRPLSQLHDSEVAYNQLSQMSLLQVDGAAINVSLHSRRNHVHHNWVHDSKRAAIRWDWYNDLSGSEEHGGCFHHNVTWNCPQWQIKNDDNVLFNNVGSLNASVYFSDAPGSTNDDSVAINNLTQKMFQHGVLLRDNHTELGNEFDLLRDWQSFDFRPASSFSPLVDAGSDLLLSEIPGLATYSIPVPNDGTKADILTVGNAPDIGAYEYGSAAYWIPGRKTAQASMPIPANGATTDPLDRDLIYLIGYKGISANILMGTNPAGLSPITSQANPTNIVELATLDENSAYYWRVDTVLGDSSVVTGEVWSFTTGALPPDQASMPVPSDGATGQPFDSDLSYLIGLDGIGANIYFSTNPVALPLIANLNEPTNVVELATLNENTTYYWRVDTVHTDTSVVTGEVWSFTTGSLPSISVASSSPTNDVIESYNVPATGAMGPRRQVSTNDFDRAAGQAFTITTDTSVSFEGITLRTANAIYFSGDASNHTFLVALMKDTDGNGKTDLQIGDTYSFVMTGQDWANGDDYLTFHFGVPITGLEPGLYSFHTYFGEEHDANNFAFRRDVGTGTYAGGGQVSKSNPPVFPNANLTPSPTGNDFVFFIHGTEESTHTFNYWIAQYGLSAGLAAYSADIEPDGMDNLLEYALGGNPTNNDASTIFPRSGMVNDDGANWMEYVYRRREDFVERGLDYSVEVSTNLVSNVWNTNGVILTGVSLPISGIETVTNRVSTEDAPQKFIHLEITENE</sequence>
<feature type="domain" description="Right handed beta helix" evidence="2">
    <location>
        <begin position="493"/>
        <end position="619"/>
    </location>
</feature>
<dbReference type="Gene3D" id="2.160.20.10">
    <property type="entry name" value="Single-stranded right-handed beta-helix, Pectin lyase-like"/>
    <property type="match status" value="2"/>
</dbReference>
<keyword evidence="4" id="KW-1185">Reference proteome</keyword>
<evidence type="ECO:0000313" key="4">
    <source>
        <dbReference type="Proteomes" id="UP000346198"/>
    </source>
</evidence>
<dbReference type="InterPro" id="IPR012334">
    <property type="entry name" value="Pectin_lyas_fold"/>
</dbReference>
<proteinExistence type="predicted"/>
<reference evidence="3 4" key="1">
    <citation type="submission" date="2019-04" db="EMBL/GenBank/DDBJ databases">
        <authorList>
            <person name="Van Vliet M D."/>
        </authorList>
    </citation>
    <scope>NUCLEOTIDE SEQUENCE [LARGE SCALE GENOMIC DNA]</scope>
    <source>
        <strain evidence="3 4">F21</strain>
    </source>
</reference>
<evidence type="ECO:0000259" key="2">
    <source>
        <dbReference type="Pfam" id="PF13229"/>
    </source>
</evidence>
<name>A0A6C2UHE6_9BACT</name>
<dbReference type="EMBL" id="CAAHFH010000001">
    <property type="protein sequence ID" value="VGO19615.1"/>
    <property type="molecule type" value="Genomic_DNA"/>
</dbReference>
<evidence type="ECO:0000256" key="1">
    <source>
        <dbReference type="SAM" id="SignalP"/>
    </source>
</evidence>
<protein>
    <recommendedName>
        <fullName evidence="2">Right handed beta helix domain-containing protein</fullName>
    </recommendedName>
</protein>
<gene>
    <name evidence="3" type="ORF">SCARR_01674</name>
</gene>